<dbReference type="SUPFAM" id="SSF50129">
    <property type="entry name" value="GroES-like"/>
    <property type="match status" value="1"/>
</dbReference>
<accession>A0AAD2E0H9</accession>
<dbReference type="GO" id="GO:0016628">
    <property type="term" value="F:oxidoreductase activity, acting on the CH-CH group of donors, NAD or NADP as acceptor"/>
    <property type="evidence" value="ECO:0007669"/>
    <property type="project" value="InterPro"/>
</dbReference>
<evidence type="ECO:0000256" key="2">
    <source>
        <dbReference type="ARBA" id="ARBA00023002"/>
    </source>
</evidence>
<keyword evidence="2" id="KW-0560">Oxidoreductase</keyword>
<dbReference type="Gene3D" id="3.40.50.720">
    <property type="entry name" value="NAD(P)-binding Rossmann-like Domain"/>
    <property type="match status" value="1"/>
</dbReference>
<dbReference type="AlphaFoldDB" id="A0AAD2E0H9"/>
<comment type="similarity">
    <text evidence="1">Belongs to the zinc-containing alcohol dehydrogenase family. Quinone oxidoreductase subfamily.</text>
</comment>
<evidence type="ECO:0000256" key="1">
    <source>
        <dbReference type="ARBA" id="ARBA00010371"/>
    </source>
</evidence>
<sequence length="167" mass="18357">MQKAWFYEVHGPKEVLKLGDFPIPYPVQNQLLVQVCAAALNPIDFKLCCNPLVFTDFPVGKGDHVSRFEVGDEVYGNIQNFNAEGEFKQLGTLAQFIFVEENLVASKPKNLSFQEAASFPVAVQTAVEGFKSAGFKEGQTIFIVGGAGGFGSLAVQLAKFLEKFWRS</sequence>
<name>A0AAD2E0H9_9LAMI</name>
<reference evidence="3" key="1">
    <citation type="submission" date="2023-05" db="EMBL/GenBank/DDBJ databases">
        <authorList>
            <person name="Huff M."/>
        </authorList>
    </citation>
    <scope>NUCLEOTIDE SEQUENCE</scope>
</reference>
<protein>
    <submittedName>
        <fullName evidence="3">Uncharacterized protein</fullName>
    </submittedName>
</protein>
<gene>
    <name evidence="3" type="ORF">FPE_LOCUS17657</name>
</gene>
<dbReference type="Gene3D" id="3.90.180.10">
    <property type="entry name" value="Medium-chain alcohol dehydrogenases, catalytic domain"/>
    <property type="match status" value="1"/>
</dbReference>
<evidence type="ECO:0000313" key="3">
    <source>
        <dbReference type="EMBL" id="CAI9770306.1"/>
    </source>
</evidence>
<proteinExistence type="inferred from homology"/>
<dbReference type="PANTHER" id="PTHR44573">
    <property type="entry name" value="NADPH-DEPENDENT ALKENAL/ONE OXIDOREDUCTASE, CHLOROPLASTIC"/>
    <property type="match status" value="1"/>
</dbReference>
<dbReference type="InterPro" id="IPR011032">
    <property type="entry name" value="GroES-like_sf"/>
</dbReference>
<keyword evidence="4" id="KW-1185">Reference proteome</keyword>
<dbReference type="Proteomes" id="UP000834106">
    <property type="component" value="Chromosome 10"/>
</dbReference>
<dbReference type="PANTHER" id="PTHR44573:SF4">
    <property type="entry name" value="2-METHYLENE-FURAN-3-ONE REDUCTASE-LIKE"/>
    <property type="match status" value="1"/>
</dbReference>
<dbReference type="InterPro" id="IPR044626">
    <property type="entry name" value="AOR-like"/>
</dbReference>
<evidence type="ECO:0000313" key="4">
    <source>
        <dbReference type="Proteomes" id="UP000834106"/>
    </source>
</evidence>
<organism evidence="3 4">
    <name type="scientific">Fraxinus pennsylvanica</name>
    <dbReference type="NCBI Taxonomy" id="56036"/>
    <lineage>
        <taxon>Eukaryota</taxon>
        <taxon>Viridiplantae</taxon>
        <taxon>Streptophyta</taxon>
        <taxon>Embryophyta</taxon>
        <taxon>Tracheophyta</taxon>
        <taxon>Spermatophyta</taxon>
        <taxon>Magnoliopsida</taxon>
        <taxon>eudicotyledons</taxon>
        <taxon>Gunneridae</taxon>
        <taxon>Pentapetalae</taxon>
        <taxon>asterids</taxon>
        <taxon>lamiids</taxon>
        <taxon>Lamiales</taxon>
        <taxon>Oleaceae</taxon>
        <taxon>Oleeae</taxon>
        <taxon>Fraxinus</taxon>
    </lineage>
</organism>
<dbReference type="EMBL" id="OU503045">
    <property type="protein sequence ID" value="CAI9770306.1"/>
    <property type="molecule type" value="Genomic_DNA"/>
</dbReference>